<reference evidence="9 10" key="1">
    <citation type="submission" date="2019-03" db="EMBL/GenBank/DDBJ databases">
        <title>Genomic Encyclopedia of Type Strains, Phase IV (KMG-IV): sequencing the most valuable type-strain genomes for metagenomic binning, comparative biology and taxonomic classification.</title>
        <authorList>
            <person name="Goeker M."/>
        </authorList>
    </citation>
    <scope>NUCLEOTIDE SEQUENCE [LARGE SCALE GENOMIC DNA]</scope>
    <source>
        <strain evidence="9 10">DSM 29489</strain>
    </source>
</reference>
<dbReference type="PANTHER" id="PTHR32196">
    <property type="entry name" value="ABC TRANSPORTER PERMEASE PROTEIN YPHD-RELATED-RELATED"/>
    <property type="match status" value="1"/>
</dbReference>
<evidence type="ECO:0000256" key="2">
    <source>
        <dbReference type="ARBA" id="ARBA00022448"/>
    </source>
</evidence>
<dbReference type="CDD" id="cd06579">
    <property type="entry name" value="TM_PBP1_transp_AraH_like"/>
    <property type="match status" value="1"/>
</dbReference>
<evidence type="ECO:0000313" key="10">
    <source>
        <dbReference type="Proteomes" id="UP000295726"/>
    </source>
</evidence>
<gene>
    <name evidence="9" type="ORF">EDD59_11550</name>
</gene>
<feature type="transmembrane region" description="Helical" evidence="8">
    <location>
        <begin position="155"/>
        <end position="178"/>
    </location>
</feature>
<feature type="transmembrane region" description="Helical" evidence="8">
    <location>
        <begin position="292"/>
        <end position="308"/>
    </location>
</feature>
<proteinExistence type="predicted"/>
<dbReference type="RefSeq" id="WP_132381909.1">
    <property type="nucleotide sequence ID" value="NZ_DAIPCY010000082.1"/>
</dbReference>
<organism evidence="9 10">
    <name type="scientific">Muricomes intestini</name>
    <dbReference type="NCBI Taxonomy" id="1796634"/>
    <lineage>
        <taxon>Bacteria</taxon>
        <taxon>Bacillati</taxon>
        <taxon>Bacillota</taxon>
        <taxon>Clostridia</taxon>
        <taxon>Lachnospirales</taxon>
        <taxon>Lachnospiraceae</taxon>
        <taxon>Muricomes</taxon>
    </lineage>
</organism>
<dbReference type="AlphaFoldDB" id="A0A4R3K4Z2"/>
<dbReference type="GO" id="GO:0005886">
    <property type="term" value="C:plasma membrane"/>
    <property type="evidence" value="ECO:0007669"/>
    <property type="project" value="UniProtKB-SubCell"/>
</dbReference>
<comment type="caution">
    <text evidence="9">The sequence shown here is derived from an EMBL/GenBank/DDBJ whole genome shotgun (WGS) entry which is preliminary data.</text>
</comment>
<keyword evidence="7 8" id="KW-0472">Membrane</keyword>
<keyword evidence="4" id="KW-0997">Cell inner membrane</keyword>
<evidence type="ECO:0000256" key="1">
    <source>
        <dbReference type="ARBA" id="ARBA00004651"/>
    </source>
</evidence>
<dbReference type="Pfam" id="PF02653">
    <property type="entry name" value="BPD_transp_2"/>
    <property type="match status" value="1"/>
</dbReference>
<evidence type="ECO:0000256" key="4">
    <source>
        <dbReference type="ARBA" id="ARBA00022519"/>
    </source>
</evidence>
<dbReference type="PROSITE" id="PS51257">
    <property type="entry name" value="PROKAR_LIPOPROTEIN"/>
    <property type="match status" value="1"/>
</dbReference>
<comment type="subcellular location">
    <subcellularLocation>
        <location evidence="1">Cell membrane</location>
        <topology evidence="1">Multi-pass membrane protein</topology>
    </subcellularLocation>
</comment>
<feature type="transmembrane region" description="Helical" evidence="8">
    <location>
        <begin position="198"/>
        <end position="224"/>
    </location>
</feature>
<feature type="transmembrane region" description="Helical" evidence="8">
    <location>
        <begin position="89"/>
        <end position="108"/>
    </location>
</feature>
<accession>A0A4R3K4Z2</accession>
<dbReference type="GO" id="GO:0022857">
    <property type="term" value="F:transmembrane transporter activity"/>
    <property type="evidence" value="ECO:0007669"/>
    <property type="project" value="InterPro"/>
</dbReference>
<protein>
    <submittedName>
        <fullName evidence="9">Simple sugar transport system permease protein</fullName>
    </submittedName>
</protein>
<name>A0A4R3K4Z2_9FIRM</name>
<evidence type="ECO:0000256" key="6">
    <source>
        <dbReference type="ARBA" id="ARBA00022989"/>
    </source>
</evidence>
<keyword evidence="3" id="KW-1003">Cell membrane</keyword>
<dbReference type="InterPro" id="IPR001851">
    <property type="entry name" value="ABC_transp_permease"/>
</dbReference>
<sequence length="320" mass="34155">MRKMNSNIKRLLIILVVFVVIACATRPSEFIKIGNFQTMAKQLSEYGLMAIGVGICMISGGIDLSTVYIANLCGILAGLMMQSGGSIPLAILVALIVGIICGSFNGFLVSYLRIPAMLATLGTYQLFMGIAIIASKGSTVSGIPAEYTSFATTALFGYIPLSFVVFLLLVVVVTFIMSKTKFGTRVYLVGTNEKAARFAGIHGNAVLIRTYMLSGIMSAVAGLLSLARINSAKADFGSSYTMQCILIAVLGGVNPNGGFGTIPGIAIAVVILQMMSSYLNMFPGISNYYRDLIWGAALIGVLIMNFVLDRRRTQRLSKIS</sequence>
<keyword evidence="5 8" id="KW-0812">Transmembrane</keyword>
<keyword evidence="10" id="KW-1185">Reference proteome</keyword>
<keyword evidence="9" id="KW-0762">Sugar transport</keyword>
<keyword evidence="6 8" id="KW-1133">Transmembrane helix</keyword>
<evidence type="ECO:0000256" key="3">
    <source>
        <dbReference type="ARBA" id="ARBA00022475"/>
    </source>
</evidence>
<evidence type="ECO:0000256" key="7">
    <source>
        <dbReference type="ARBA" id="ARBA00023136"/>
    </source>
</evidence>
<keyword evidence="2" id="KW-0813">Transport</keyword>
<feature type="transmembrane region" description="Helical" evidence="8">
    <location>
        <begin position="51"/>
        <end position="77"/>
    </location>
</feature>
<dbReference type="OrthoDB" id="9815820at2"/>
<evidence type="ECO:0000256" key="5">
    <source>
        <dbReference type="ARBA" id="ARBA00022692"/>
    </source>
</evidence>
<dbReference type="EMBL" id="SLZZ01000015">
    <property type="protein sequence ID" value="TCS77731.1"/>
    <property type="molecule type" value="Genomic_DNA"/>
</dbReference>
<evidence type="ECO:0000256" key="8">
    <source>
        <dbReference type="SAM" id="Phobius"/>
    </source>
</evidence>
<dbReference type="Proteomes" id="UP000295726">
    <property type="component" value="Unassembled WGS sequence"/>
</dbReference>
<dbReference type="PANTHER" id="PTHR32196:SF21">
    <property type="entry name" value="ABC TRANSPORTER PERMEASE PROTEIN YPHD-RELATED"/>
    <property type="match status" value="1"/>
</dbReference>
<feature type="transmembrane region" description="Helical" evidence="8">
    <location>
        <begin position="114"/>
        <end position="134"/>
    </location>
</feature>
<feature type="transmembrane region" description="Helical" evidence="8">
    <location>
        <begin position="245"/>
        <end position="272"/>
    </location>
</feature>
<evidence type="ECO:0000313" key="9">
    <source>
        <dbReference type="EMBL" id="TCS77731.1"/>
    </source>
</evidence>